<keyword evidence="2" id="KW-1185">Reference proteome</keyword>
<dbReference type="AlphaFoldDB" id="A0A6G7WEB8"/>
<proteinExistence type="predicted"/>
<dbReference type="GeneID" id="94551690"/>
<reference evidence="1 2" key="1">
    <citation type="journal article" date="2017" name="Int. J. Syst. Evol. Microbiol.">
        <title>Jeotgalibaca porci sp. nov. and Jeotgalibaca arthritidis sp. nov., isolated from pigs, and emended description of the genus Jeotgalibaca.</title>
        <authorList>
            <person name="Zamora L."/>
            <person name="Perez-Sancho M."/>
            <person name="Dominguez L."/>
            <person name="Fernandez-Garayzabal J.F."/>
            <person name="Vela A.I."/>
        </authorList>
    </citation>
    <scope>NUCLEOTIDE SEQUENCE [LARGE SCALE GENOMIC DNA]</scope>
    <source>
        <strain evidence="1 2">CCUG 69148</strain>
    </source>
</reference>
<dbReference type="EMBL" id="CP049889">
    <property type="protein sequence ID" value="QIK50634.1"/>
    <property type="molecule type" value="Genomic_DNA"/>
</dbReference>
<gene>
    <name evidence="1" type="ORF">G7058_00280</name>
</gene>
<dbReference type="KEGG" id="jpo:G7058_00280"/>
<organism evidence="1 2">
    <name type="scientific">Jeotgalibaca porci</name>
    <dbReference type="NCBI Taxonomy" id="1868793"/>
    <lineage>
        <taxon>Bacteria</taxon>
        <taxon>Bacillati</taxon>
        <taxon>Bacillota</taxon>
        <taxon>Bacilli</taxon>
        <taxon>Lactobacillales</taxon>
        <taxon>Carnobacteriaceae</taxon>
        <taxon>Jeotgalibaca</taxon>
    </lineage>
</organism>
<sequence>MVKDYSQNETCKECGKEFTYNHHGDIYPGGKEREYIYCPYCHATNGSKMTSGFVNSYKIEEE</sequence>
<name>A0A6G7WEB8_9LACT</name>
<evidence type="ECO:0000313" key="1">
    <source>
        <dbReference type="EMBL" id="QIK50634.1"/>
    </source>
</evidence>
<dbReference type="Proteomes" id="UP000501830">
    <property type="component" value="Chromosome"/>
</dbReference>
<evidence type="ECO:0000313" key="2">
    <source>
        <dbReference type="Proteomes" id="UP000501830"/>
    </source>
</evidence>
<dbReference type="RefSeq" id="WP_166061677.1">
    <property type="nucleotide sequence ID" value="NZ_CP049889.1"/>
</dbReference>
<protein>
    <submittedName>
        <fullName evidence="1">Uncharacterized protein</fullName>
    </submittedName>
</protein>
<accession>A0A6G7WEB8</accession>